<evidence type="ECO:0000259" key="4">
    <source>
        <dbReference type="SMART" id="SM00385"/>
    </source>
</evidence>
<evidence type="ECO:0000256" key="1">
    <source>
        <dbReference type="ARBA" id="ARBA00023127"/>
    </source>
</evidence>
<dbReference type="Pfam" id="PF00134">
    <property type="entry name" value="Cyclin_N"/>
    <property type="match status" value="1"/>
</dbReference>
<feature type="compositionally biased region" description="Acidic residues" evidence="3">
    <location>
        <begin position="327"/>
        <end position="337"/>
    </location>
</feature>
<evidence type="ECO:0000313" key="5">
    <source>
        <dbReference type="EMBL" id="ELR13898.1"/>
    </source>
</evidence>
<keyword evidence="6" id="KW-1185">Reference proteome</keyword>
<dbReference type="GO" id="GO:0006357">
    <property type="term" value="P:regulation of transcription by RNA polymerase II"/>
    <property type="evidence" value="ECO:0007669"/>
    <property type="project" value="InterPro"/>
</dbReference>
<dbReference type="CDD" id="cd20525">
    <property type="entry name" value="CYCLIN_CCNH_rpt2"/>
    <property type="match status" value="1"/>
</dbReference>
<proteinExistence type="inferred from homology"/>
<dbReference type="RefSeq" id="XP_004335911.1">
    <property type="nucleotide sequence ID" value="XM_004335863.1"/>
</dbReference>
<dbReference type="Gene3D" id="1.10.472.10">
    <property type="entry name" value="Cyclin-like"/>
    <property type="match status" value="2"/>
</dbReference>
<name>L8GMB5_ACACF</name>
<dbReference type="STRING" id="1257118.L8GMB5"/>
<dbReference type="VEuPathDB" id="AmoebaDB:ACA1_364240"/>
<protein>
    <submittedName>
        <fullName evidence="5">Cyclin, Nterminal domain containing protein</fullName>
    </submittedName>
</protein>
<feature type="compositionally biased region" description="Basic and acidic residues" evidence="3">
    <location>
        <begin position="299"/>
        <end position="323"/>
    </location>
</feature>
<dbReference type="EMBL" id="KB008073">
    <property type="protein sequence ID" value="ELR13898.1"/>
    <property type="molecule type" value="Genomic_DNA"/>
</dbReference>
<gene>
    <name evidence="5" type="ORF">ACA1_364240</name>
</gene>
<evidence type="ECO:0000256" key="3">
    <source>
        <dbReference type="SAM" id="MobiDB-lite"/>
    </source>
</evidence>
<accession>L8GMB5</accession>
<comment type="similarity">
    <text evidence="2">Belongs to the cyclin family.</text>
</comment>
<dbReference type="PANTHER" id="PTHR10026">
    <property type="entry name" value="CYCLIN"/>
    <property type="match status" value="1"/>
</dbReference>
<evidence type="ECO:0000256" key="2">
    <source>
        <dbReference type="RuleBase" id="RU000383"/>
    </source>
</evidence>
<sequence length="386" mass="44007">MIPFAQSSHCRDWLFTSEDALRKRKQECNDKAFGKVIAQIDRQAAAKLAEGGDASIEEKRQKAISARTLSIEEEDLIKKWYATKIREFGQLGLPEKVLGTATIYFKRFFLSNAITHHDLRHIMLASIYLAAKVEEVVLPVDNIAGPVNAKKEDVLAMEIPLLEGLQFDLIVHLPYNPLHGFIIDLKESTSPPASPEKLQGRARRHINDLLITDAPFLYPPAQLALAALRKASEEEGYPLAEYMHSRFHTNAGYDQLRLNVEAIQKYIMEGGQMDVSRVKKIDRKLKKCLNPEFIPGTEEYAKRREREQAERAARRQEKLRRQAEGQIDAEGDDDDDQSKDAPFLIHSNAKRLRSSDGNDQQPPEANIKRRRTNDDEEEKEEPKADE</sequence>
<dbReference type="GO" id="GO:0016538">
    <property type="term" value="F:cyclin-dependent protein serine/threonine kinase regulator activity"/>
    <property type="evidence" value="ECO:0007669"/>
    <property type="project" value="InterPro"/>
</dbReference>
<dbReference type="CDD" id="cd20524">
    <property type="entry name" value="CYCLIN_CCNH_rpt1"/>
    <property type="match status" value="1"/>
</dbReference>
<keyword evidence="1 2" id="KW-0195">Cyclin</keyword>
<reference evidence="5 6" key="1">
    <citation type="journal article" date="2013" name="Genome Biol.">
        <title>Genome of Acanthamoeba castellanii highlights extensive lateral gene transfer and early evolution of tyrosine kinase signaling.</title>
        <authorList>
            <person name="Clarke M."/>
            <person name="Lohan A.J."/>
            <person name="Liu B."/>
            <person name="Lagkouvardos I."/>
            <person name="Roy S."/>
            <person name="Zafar N."/>
            <person name="Bertelli C."/>
            <person name="Schilde C."/>
            <person name="Kianianmomeni A."/>
            <person name="Burglin T.R."/>
            <person name="Frech C."/>
            <person name="Turcotte B."/>
            <person name="Kopec K.O."/>
            <person name="Synnott J.M."/>
            <person name="Choo C."/>
            <person name="Paponov I."/>
            <person name="Finkler A."/>
            <person name="Soon Heng Tan C."/>
            <person name="Hutchins A.P."/>
            <person name="Weinmeier T."/>
            <person name="Rattei T."/>
            <person name="Chu J.S."/>
            <person name="Gimenez G."/>
            <person name="Irimia M."/>
            <person name="Rigden D.J."/>
            <person name="Fitzpatrick D.A."/>
            <person name="Lorenzo-Morales J."/>
            <person name="Bateman A."/>
            <person name="Chiu C.H."/>
            <person name="Tang P."/>
            <person name="Hegemann P."/>
            <person name="Fromm H."/>
            <person name="Raoult D."/>
            <person name="Greub G."/>
            <person name="Miranda-Saavedra D."/>
            <person name="Chen N."/>
            <person name="Nash P."/>
            <person name="Ginger M.L."/>
            <person name="Horn M."/>
            <person name="Schaap P."/>
            <person name="Caler L."/>
            <person name="Loftus B."/>
        </authorList>
    </citation>
    <scope>NUCLEOTIDE SEQUENCE [LARGE SCALE GENOMIC DNA]</scope>
    <source>
        <strain evidence="5 6">Neff</strain>
    </source>
</reference>
<dbReference type="SUPFAM" id="SSF47954">
    <property type="entry name" value="Cyclin-like"/>
    <property type="match status" value="2"/>
</dbReference>
<dbReference type="OMA" id="FRVEQNT"/>
<dbReference type="AlphaFoldDB" id="L8GMB5"/>
<dbReference type="InterPro" id="IPR036915">
    <property type="entry name" value="Cyclin-like_sf"/>
</dbReference>
<dbReference type="InterPro" id="IPR031658">
    <property type="entry name" value="Cyclin_C_2"/>
</dbReference>
<dbReference type="InterPro" id="IPR006671">
    <property type="entry name" value="Cyclin_N"/>
</dbReference>
<dbReference type="InterPro" id="IPR043198">
    <property type="entry name" value="Cyclin/Ssn8"/>
</dbReference>
<organism evidence="5 6">
    <name type="scientific">Acanthamoeba castellanii (strain ATCC 30010 / Neff)</name>
    <dbReference type="NCBI Taxonomy" id="1257118"/>
    <lineage>
        <taxon>Eukaryota</taxon>
        <taxon>Amoebozoa</taxon>
        <taxon>Discosea</taxon>
        <taxon>Longamoebia</taxon>
        <taxon>Centramoebida</taxon>
        <taxon>Acanthamoebidae</taxon>
        <taxon>Acanthamoeba</taxon>
    </lineage>
</organism>
<dbReference type="InterPro" id="IPR013763">
    <property type="entry name" value="Cyclin-like_dom"/>
</dbReference>
<feature type="domain" description="Cyclin-like" evidence="4">
    <location>
        <begin position="83"/>
        <end position="163"/>
    </location>
</feature>
<dbReference type="GeneID" id="14914608"/>
<dbReference type="OrthoDB" id="340962at2759"/>
<dbReference type="SMART" id="SM00385">
    <property type="entry name" value="CYCLIN"/>
    <property type="match status" value="1"/>
</dbReference>
<feature type="region of interest" description="Disordered" evidence="3">
    <location>
        <begin position="299"/>
        <end position="386"/>
    </location>
</feature>
<dbReference type="Pfam" id="PF16899">
    <property type="entry name" value="Cyclin_C_2"/>
    <property type="match status" value="1"/>
</dbReference>
<evidence type="ECO:0000313" key="6">
    <source>
        <dbReference type="Proteomes" id="UP000011083"/>
    </source>
</evidence>
<dbReference type="Proteomes" id="UP000011083">
    <property type="component" value="Unassembled WGS sequence"/>
</dbReference>
<dbReference type="KEGG" id="acan:ACA1_364240"/>